<sequence length="194" mass="21415">MRCWLRSAPLDAFAPSTISVVVRSAMTGWPTSRHASTAHHAVVVAPNRHAYDLKALLAIPRRLSHSHHRNFGAHRTLCTGTASNSPRAPITPRAFDSTAPSHSTTSNAPNASFDVARRGLYIASRARHFAHRPCTHNSTPSASRDVYIDLTSRLGVYLNLGTLTRRSRTCRESFAIRASFAARRTRIAYHPRLA</sequence>
<dbReference type="AlphaFoldDB" id="A0A165NVX8"/>
<reference evidence="2 3" key="1">
    <citation type="journal article" date="2016" name="Mol. Biol. Evol.">
        <title>Comparative Genomics of Early-Diverging Mushroom-Forming Fungi Provides Insights into the Origins of Lignocellulose Decay Capabilities.</title>
        <authorList>
            <person name="Nagy L.G."/>
            <person name="Riley R."/>
            <person name="Tritt A."/>
            <person name="Adam C."/>
            <person name="Daum C."/>
            <person name="Floudas D."/>
            <person name="Sun H."/>
            <person name="Yadav J.S."/>
            <person name="Pangilinan J."/>
            <person name="Larsson K.H."/>
            <person name="Matsuura K."/>
            <person name="Barry K."/>
            <person name="Labutti K."/>
            <person name="Kuo R."/>
            <person name="Ohm R.A."/>
            <person name="Bhattacharya S.S."/>
            <person name="Shirouzu T."/>
            <person name="Yoshinaga Y."/>
            <person name="Martin F.M."/>
            <person name="Grigoriev I.V."/>
            <person name="Hibbett D.S."/>
        </authorList>
    </citation>
    <scope>NUCLEOTIDE SEQUENCE [LARGE SCALE GENOMIC DNA]</scope>
    <source>
        <strain evidence="2 3">HHB12029</strain>
    </source>
</reference>
<organism evidence="2 3">
    <name type="scientific">Exidia glandulosa HHB12029</name>
    <dbReference type="NCBI Taxonomy" id="1314781"/>
    <lineage>
        <taxon>Eukaryota</taxon>
        <taxon>Fungi</taxon>
        <taxon>Dikarya</taxon>
        <taxon>Basidiomycota</taxon>
        <taxon>Agaricomycotina</taxon>
        <taxon>Agaricomycetes</taxon>
        <taxon>Auriculariales</taxon>
        <taxon>Exidiaceae</taxon>
        <taxon>Exidia</taxon>
    </lineage>
</organism>
<accession>A0A165NVX8</accession>
<dbReference type="InParanoid" id="A0A165NVX8"/>
<gene>
    <name evidence="2" type="ORF">EXIGLDRAFT_830245</name>
</gene>
<keyword evidence="3" id="KW-1185">Reference proteome</keyword>
<proteinExistence type="predicted"/>
<name>A0A165NVX8_EXIGL</name>
<evidence type="ECO:0000313" key="2">
    <source>
        <dbReference type="EMBL" id="KZW01299.1"/>
    </source>
</evidence>
<dbReference type="EMBL" id="KV425895">
    <property type="protein sequence ID" value="KZW01299.1"/>
    <property type="molecule type" value="Genomic_DNA"/>
</dbReference>
<dbReference type="Proteomes" id="UP000077266">
    <property type="component" value="Unassembled WGS sequence"/>
</dbReference>
<evidence type="ECO:0000256" key="1">
    <source>
        <dbReference type="SAM" id="MobiDB-lite"/>
    </source>
</evidence>
<feature type="compositionally biased region" description="Polar residues" evidence="1">
    <location>
        <begin position="98"/>
        <end position="110"/>
    </location>
</feature>
<feature type="region of interest" description="Disordered" evidence="1">
    <location>
        <begin position="91"/>
        <end position="111"/>
    </location>
</feature>
<evidence type="ECO:0000313" key="3">
    <source>
        <dbReference type="Proteomes" id="UP000077266"/>
    </source>
</evidence>
<protein>
    <submittedName>
        <fullName evidence="2">Uncharacterized protein</fullName>
    </submittedName>
</protein>